<dbReference type="OrthoDB" id="310763at2759"/>
<keyword evidence="1" id="KW-0853">WD repeat</keyword>
<organism evidence="3 4">
    <name type="scientific">Paramecium octaurelia</name>
    <dbReference type="NCBI Taxonomy" id="43137"/>
    <lineage>
        <taxon>Eukaryota</taxon>
        <taxon>Sar</taxon>
        <taxon>Alveolata</taxon>
        <taxon>Ciliophora</taxon>
        <taxon>Intramacronucleata</taxon>
        <taxon>Oligohymenophorea</taxon>
        <taxon>Peniculida</taxon>
        <taxon>Parameciidae</taxon>
        <taxon>Paramecium</taxon>
    </lineage>
</organism>
<protein>
    <recommendedName>
        <fullName evidence="5">WD repeat-containing protein 65</fullName>
    </recommendedName>
</protein>
<gene>
    <name evidence="3" type="ORF">POCTA_138.1.T1150178</name>
</gene>
<feature type="coiled-coil region" evidence="2">
    <location>
        <begin position="787"/>
        <end position="832"/>
    </location>
</feature>
<reference evidence="3" key="1">
    <citation type="submission" date="2021-01" db="EMBL/GenBank/DDBJ databases">
        <authorList>
            <consortium name="Genoscope - CEA"/>
            <person name="William W."/>
        </authorList>
    </citation>
    <scope>NUCLEOTIDE SEQUENCE</scope>
</reference>
<keyword evidence="4" id="KW-1185">Reference proteome</keyword>
<evidence type="ECO:0000256" key="2">
    <source>
        <dbReference type="SAM" id="Coils"/>
    </source>
</evidence>
<dbReference type="SMART" id="SM00320">
    <property type="entry name" value="WD40"/>
    <property type="match status" value="5"/>
</dbReference>
<name>A0A8S1XA99_PAROT</name>
<keyword evidence="2" id="KW-0175">Coiled coil</keyword>
<comment type="caution">
    <text evidence="3">The sequence shown here is derived from an EMBL/GenBank/DDBJ whole genome shotgun (WGS) entry which is preliminary data.</text>
</comment>
<dbReference type="OMA" id="YQIESHQ"/>
<sequence>MMEEEYVMVNGRKTIPRKMYQGNKIYNGITLNLHYSIGLKQRIQSFIYQEDSLVYLNGHHLVLYDINKKKQQFLLRPKDEEDVVVMNHCVNDKMILSVGLGLKSTIKNYATVRIYKTNHKSFTLLHQHLPFGTQVKDIAFLHTAKYTITLCCNINSHDTSYISVFKTNTEQLITYSDVGENYAGLFGTYKDFEQFGTFGPNVLKLWKFNPTEKQLDDVFLDYEGVITHVVQSNKKIFLMNKKGVLYFYRKNKIINSANIPADMNEIPTVIAAYSEGVVVGFENKPIIAMYEAHKGIIEYRKQYALNITNLQKLVYIHVGKDDSYISITAQHKTRQTENEEINCEIYLFNLGFVDYINSAFRDPFEQLFPQGVHKSKILNIDSSPSKPIICVLSEERVFKVWEFTYEEGKFKCLYSSTLHEVPQCMALHPMAFQCAIGYREGLKFYFVLHDELKQVYYESLKQCSVVKYTPGGNQLAVGSQNQILIYDPYTYRLIQTISGHMGSIASLEWCDNTLISTCSQGLVMVFNQTRLVDHSFKLHKGFCQTYDTEYDFLVGSYSDSKVRIFNEKGQNLYYEMDIYPCQYVCVQILRFLDMIAFGTNCGKVRLYLWPFTQFKDDQEMFEFQLHQGPITQIRMSSDQQFLISGAEDGSIQICKVKEWYDGKDMTPQETQKGQRVNSKGLIVSNLYSFSILAFVSKNSIEMKKDLIKELDFRISNQKSDQEDQKQDITQKYQKQEKELEQQYQHQIARYKEELSQIMESKDTRNKNLDIDLIDLRKKYQIESHQIQEKTEKDLLQLYQKNDEVKQRLQFTNEENQREYEQKKAHLESIRTNIKNDQDTKFNDLFSRFQSSKESFELDEKKYLEVFKETEKEFEQLINEQKEKKLIKLKELLDKSEKIRSSNTKFKKECDRYQLRKQELENMIRETRTQKDLINKEKDNFKLINQEKKNQLKERERQIFQKEKEIKNYRNKNGHLQNFKNVNSYRLQSLQEQKAPLQEHLSDLDQNVKIMYQELTDEAEAEKNLENLIEDTSNKIRELKNQYLIKRDSLFSKRGEVQEIENDIFKVLADPEITDFKDMLKNVHKQHFINGKINKGDVNEDSIYAEIEKNTETAIREEMLRQRDFLSKKINTITRTSKAADEDKTSLIIRVQKENTNLVKSCNELREQRANLISHLSNMQKALDILQKEIASLNNGESIEFQPSDDEVPLYIEKNKIQKQISAPKLTPFQQYHQEKEIQKIRKSDTVLKRDKGQLDLQQLIKEIKTYNLTDQELRDQVQQFLRNDESSSILPQILKYPFNSSQEETQLAGLEQSIINTSLETQKLQLPLIKQ</sequence>
<dbReference type="InterPro" id="IPR052993">
    <property type="entry name" value="CFA-57"/>
</dbReference>
<evidence type="ECO:0000313" key="4">
    <source>
        <dbReference type="Proteomes" id="UP000683925"/>
    </source>
</evidence>
<evidence type="ECO:0000256" key="1">
    <source>
        <dbReference type="PROSITE-ProRule" id="PRU00221"/>
    </source>
</evidence>
<feature type="coiled-coil region" evidence="2">
    <location>
        <begin position="718"/>
        <end position="760"/>
    </location>
</feature>
<dbReference type="PANTHER" id="PTHR32215">
    <property type="entry name" value="CILIA- AND FLAGELLA-ASSOCIATED PROTEIN 57"/>
    <property type="match status" value="1"/>
</dbReference>
<proteinExistence type="predicted"/>
<evidence type="ECO:0008006" key="5">
    <source>
        <dbReference type="Google" id="ProtNLM"/>
    </source>
</evidence>
<dbReference type="PROSITE" id="PS50082">
    <property type="entry name" value="WD_REPEATS_2"/>
    <property type="match status" value="1"/>
</dbReference>
<feature type="coiled-coil region" evidence="2">
    <location>
        <begin position="1147"/>
        <end position="1195"/>
    </location>
</feature>
<feature type="coiled-coil region" evidence="2">
    <location>
        <begin position="859"/>
        <end position="1041"/>
    </location>
</feature>
<dbReference type="Pfam" id="PF00400">
    <property type="entry name" value="WD40"/>
    <property type="match status" value="1"/>
</dbReference>
<dbReference type="InterPro" id="IPR001680">
    <property type="entry name" value="WD40_rpt"/>
</dbReference>
<dbReference type="EMBL" id="CAJJDP010000115">
    <property type="protein sequence ID" value="CAD8197974.1"/>
    <property type="molecule type" value="Genomic_DNA"/>
</dbReference>
<accession>A0A8S1XA99</accession>
<feature type="repeat" description="WD" evidence="1">
    <location>
        <begin position="623"/>
        <end position="653"/>
    </location>
</feature>
<dbReference type="Proteomes" id="UP000683925">
    <property type="component" value="Unassembled WGS sequence"/>
</dbReference>
<evidence type="ECO:0000313" key="3">
    <source>
        <dbReference type="EMBL" id="CAD8197974.1"/>
    </source>
</evidence>
<dbReference type="PANTHER" id="PTHR32215:SF0">
    <property type="entry name" value="CILIA- AND FLAGELLA-ASSOCIATED PROTEIN 57"/>
    <property type="match status" value="1"/>
</dbReference>